<reference evidence="2 3" key="1">
    <citation type="journal article" date="2016" name="Int. J. Syst. Evol. Microbiol.">
        <title>Chitinibacter fontanus sp. nov., isolated from a spring.</title>
        <authorList>
            <person name="Sheu S.Y."/>
            <person name="Li Y.S."/>
            <person name="Young C.C."/>
            <person name="Chen W.M."/>
        </authorList>
    </citation>
    <scope>NUCLEOTIDE SEQUENCE [LARGE SCALE GENOMIC DNA]</scope>
    <source>
        <strain evidence="2 3">STM-7</strain>
    </source>
</reference>
<dbReference type="RefSeq" id="WP_180305717.1">
    <property type="nucleotide sequence ID" value="NZ_CP058952.1"/>
</dbReference>
<evidence type="ECO:0000313" key="3">
    <source>
        <dbReference type="Proteomes" id="UP000510822"/>
    </source>
</evidence>
<dbReference type="EMBL" id="CP058952">
    <property type="protein sequence ID" value="QLI81606.1"/>
    <property type="molecule type" value="Genomic_DNA"/>
</dbReference>
<dbReference type="Proteomes" id="UP000510822">
    <property type="component" value="Chromosome"/>
</dbReference>
<name>A0A7D5ZDD9_9NEIS</name>
<feature type="region of interest" description="Disordered" evidence="1">
    <location>
        <begin position="1"/>
        <end position="31"/>
    </location>
</feature>
<evidence type="ECO:0000256" key="1">
    <source>
        <dbReference type="SAM" id="MobiDB-lite"/>
    </source>
</evidence>
<evidence type="ECO:0000313" key="2">
    <source>
        <dbReference type="EMBL" id="QLI81606.1"/>
    </source>
</evidence>
<gene>
    <name evidence="2" type="ORF">HZU75_08715</name>
</gene>
<proteinExistence type="predicted"/>
<sequence length="63" mass="7289">MMAEQKLQPDKVGHVRDLSNPFLAPQSKHSGSKSIMRHKKIIKIRYLIFWLSAQLVNAICRND</sequence>
<dbReference type="AlphaFoldDB" id="A0A7D5ZDD9"/>
<dbReference type="KEGG" id="cfon:HZU75_08715"/>
<feature type="compositionally biased region" description="Basic and acidic residues" evidence="1">
    <location>
        <begin position="7"/>
        <end position="17"/>
    </location>
</feature>
<organism evidence="2 3">
    <name type="scientific">Chitinibacter fontanus</name>
    <dbReference type="NCBI Taxonomy" id="1737446"/>
    <lineage>
        <taxon>Bacteria</taxon>
        <taxon>Pseudomonadati</taxon>
        <taxon>Pseudomonadota</taxon>
        <taxon>Betaproteobacteria</taxon>
        <taxon>Neisseriales</taxon>
        <taxon>Chitinibacteraceae</taxon>
        <taxon>Chitinibacter</taxon>
    </lineage>
</organism>
<keyword evidence="3" id="KW-1185">Reference proteome</keyword>
<accession>A0A7D5ZDD9</accession>
<protein>
    <submittedName>
        <fullName evidence="2">Uncharacterized protein</fullName>
    </submittedName>
</protein>